<comment type="caution">
    <text evidence="1">The sequence shown here is derived from an EMBL/GenBank/DDBJ whole genome shotgun (WGS) entry which is preliminary data.</text>
</comment>
<reference evidence="1" key="1">
    <citation type="submission" date="2018-07" db="EMBL/GenBank/DDBJ databases">
        <authorList>
            <person name="Ashton P.M."/>
            <person name="Dallman T."/>
            <person name="Nair S."/>
            <person name="De Pinna E."/>
            <person name="Peters T."/>
            <person name="Grant K."/>
        </authorList>
    </citation>
    <scope>NUCLEOTIDE SEQUENCE [LARGE SCALE GENOMIC DNA]</scope>
    <source>
        <strain evidence="1">440016</strain>
    </source>
</reference>
<name>A0A3V2P142_SALET</name>
<dbReference type="Pfam" id="PF13973">
    <property type="entry name" value="DUF4222"/>
    <property type="match status" value="1"/>
</dbReference>
<dbReference type="EMBL" id="AAACIV010000038">
    <property type="protein sequence ID" value="EAA7255813.1"/>
    <property type="molecule type" value="Genomic_DNA"/>
</dbReference>
<accession>A0A3V2P142</accession>
<dbReference type="InterPro" id="IPR025317">
    <property type="entry name" value="DUF4222"/>
</dbReference>
<dbReference type="AlphaFoldDB" id="A0A3V2P142"/>
<gene>
    <name evidence="1" type="ORF">DSF98_24675</name>
</gene>
<evidence type="ECO:0000313" key="1">
    <source>
        <dbReference type="EMBL" id="EAA7255813.1"/>
    </source>
</evidence>
<organism evidence="1">
    <name type="scientific">Salmonella enterica I</name>
    <dbReference type="NCBI Taxonomy" id="59201"/>
    <lineage>
        <taxon>Bacteria</taxon>
        <taxon>Pseudomonadati</taxon>
        <taxon>Pseudomonadota</taxon>
        <taxon>Gammaproteobacteria</taxon>
        <taxon>Enterobacterales</taxon>
        <taxon>Enterobacteriaceae</taxon>
        <taxon>Salmonella</taxon>
    </lineage>
</organism>
<protein>
    <submittedName>
        <fullName evidence="1">DUF4222 domain-containing protein</fullName>
    </submittedName>
</protein>
<dbReference type="Proteomes" id="UP000839682">
    <property type="component" value="Unassembled WGS sequence"/>
</dbReference>
<sequence length="63" mass="7329">MFETKIKPIPGHKYIDDRGVLITVISVEESRVVFMREGYPHPCMRPIYNFIAKFKRSPDTESG</sequence>
<proteinExistence type="predicted"/>